<keyword evidence="5 8" id="KW-0812">Transmembrane</keyword>
<feature type="transmembrane region" description="Helical" evidence="8">
    <location>
        <begin position="118"/>
        <end position="140"/>
    </location>
</feature>
<sequence>MALILIILPVLIVFAIGYIGQKKLQLDIKTISTMSLYLMSPPLAFRTFYQTPITKDYAYIFAFAILLCLLLFIVTWFASKSLRTSRSESSAMMLGAVFMNSGNYGAPVALFAFGNEGFHVAVIIMVIHSLFMNSLGIFFASIGSKDNASVKEALKQVFHMPVLYGAVAGVALQLLHIPIHQSIMDGLSLVADASIPVVMLVLGMQLASMSRRRVNYPVMGVTSVIRIVASPLIAAAILYFMPLDPLIKSVLILQAAMPAAANTTMLALQFDTEPDLVSFTTFMTTIVSIISIPVVLFFLGV</sequence>
<name>A0A433RVI9_9BACL</name>
<evidence type="ECO:0000256" key="2">
    <source>
        <dbReference type="ARBA" id="ARBA00010145"/>
    </source>
</evidence>
<comment type="subcellular location">
    <subcellularLocation>
        <location evidence="1">Cell membrane</location>
        <topology evidence="1">Multi-pass membrane protein</topology>
    </subcellularLocation>
</comment>
<dbReference type="GO" id="GO:0055085">
    <property type="term" value="P:transmembrane transport"/>
    <property type="evidence" value="ECO:0007669"/>
    <property type="project" value="InterPro"/>
</dbReference>
<dbReference type="RefSeq" id="WP_126990202.1">
    <property type="nucleotide sequence ID" value="NZ_JTFC01000026.1"/>
</dbReference>
<reference evidence="9 10" key="1">
    <citation type="submission" date="2014-11" db="EMBL/GenBank/DDBJ databases">
        <title>Genome sequence and analysis of novel Kurthia sp.</title>
        <authorList>
            <person name="Lawson J.N."/>
            <person name="Gonzalez J.E."/>
            <person name="Rinauldi L."/>
            <person name="Xuan Z."/>
            <person name="Firman A."/>
            <person name="Shaddox L."/>
            <person name="Trudeau A."/>
            <person name="Shah S."/>
            <person name="Reiman D."/>
        </authorList>
    </citation>
    <scope>NUCLEOTIDE SEQUENCE [LARGE SCALE GENOMIC DNA]</scope>
    <source>
        <strain evidence="9 10">3B1D</strain>
    </source>
</reference>
<organism evidence="9 10">
    <name type="scientific">Candidatus Kurthia intestinigallinarum</name>
    <dbReference type="NCBI Taxonomy" id="1562256"/>
    <lineage>
        <taxon>Bacteria</taxon>
        <taxon>Bacillati</taxon>
        <taxon>Bacillota</taxon>
        <taxon>Bacilli</taxon>
        <taxon>Bacillales</taxon>
        <taxon>Caryophanaceae</taxon>
        <taxon>Kurthia</taxon>
    </lineage>
</organism>
<evidence type="ECO:0000256" key="7">
    <source>
        <dbReference type="ARBA" id="ARBA00023136"/>
    </source>
</evidence>
<keyword evidence="3" id="KW-0813">Transport</keyword>
<dbReference type="OrthoDB" id="148377at2"/>
<keyword evidence="4" id="KW-1003">Cell membrane</keyword>
<keyword evidence="6 8" id="KW-1133">Transmembrane helix</keyword>
<feature type="transmembrane region" description="Helical" evidence="8">
    <location>
        <begin position="161"/>
        <end position="180"/>
    </location>
</feature>
<proteinExistence type="inferred from homology"/>
<dbReference type="Proteomes" id="UP000288623">
    <property type="component" value="Unassembled WGS sequence"/>
</dbReference>
<evidence type="ECO:0000313" key="9">
    <source>
        <dbReference type="EMBL" id="RUS57301.1"/>
    </source>
</evidence>
<evidence type="ECO:0000256" key="6">
    <source>
        <dbReference type="ARBA" id="ARBA00022989"/>
    </source>
</evidence>
<feature type="transmembrane region" description="Helical" evidence="8">
    <location>
        <begin position="276"/>
        <end position="299"/>
    </location>
</feature>
<keyword evidence="7 8" id="KW-0472">Membrane</keyword>
<comment type="caution">
    <text evidence="9">The sequence shown here is derived from an EMBL/GenBank/DDBJ whole genome shotgun (WGS) entry which is preliminary data.</text>
</comment>
<evidence type="ECO:0000256" key="5">
    <source>
        <dbReference type="ARBA" id="ARBA00022692"/>
    </source>
</evidence>
<accession>A0A433RVI9</accession>
<feature type="transmembrane region" description="Helical" evidence="8">
    <location>
        <begin position="91"/>
        <end position="112"/>
    </location>
</feature>
<dbReference type="EMBL" id="JTFC01000026">
    <property type="protein sequence ID" value="RUS57301.1"/>
    <property type="molecule type" value="Genomic_DNA"/>
</dbReference>
<dbReference type="Gene3D" id="1.20.1530.20">
    <property type="match status" value="2"/>
</dbReference>
<dbReference type="AlphaFoldDB" id="A0A433RVI9"/>
<keyword evidence="10" id="KW-1185">Reference proteome</keyword>
<dbReference type="Pfam" id="PF03547">
    <property type="entry name" value="Mem_trans"/>
    <property type="match status" value="1"/>
</dbReference>
<dbReference type="GO" id="GO:0005886">
    <property type="term" value="C:plasma membrane"/>
    <property type="evidence" value="ECO:0007669"/>
    <property type="project" value="UniProtKB-SubCell"/>
</dbReference>
<dbReference type="PANTHER" id="PTHR36838">
    <property type="entry name" value="AUXIN EFFLUX CARRIER FAMILY PROTEIN"/>
    <property type="match status" value="1"/>
</dbReference>
<dbReference type="InterPro" id="IPR038770">
    <property type="entry name" value="Na+/solute_symporter_sf"/>
</dbReference>
<dbReference type="InterPro" id="IPR004776">
    <property type="entry name" value="Mem_transp_PIN-like"/>
</dbReference>
<gene>
    <name evidence="9" type="ORF">QI30_06905</name>
</gene>
<evidence type="ECO:0000256" key="3">
    <source>
        <dbReference type="ARBA" id="ARBA00022448"/>
    </source>
</evidence>
<evidence type="ECO:0000256" key="8">
    <source>
        <dbReference type="SAM" id="Phobius"/>
    </source>
</evidence>
<feature type="transmembrane region" description="Helical" evidence="8">
    <location>
        <begin position="218"/>
        <end position="241"/>
    </location>
</feature>
<protein>
    <submittedName>
        <fullName evidence="9">Membrane protein</fullName>
    </submittedName>
</protein>
<evidence type="ECO:0000256" key="1">
    <source>
        <dbReference type="ARBA" id="ARBA00004651"/>
    </source>
</evidence>
<feature type="transmembrane region" description="Helical" evidence="8">
    <location>
        <begin position="57"/>
        <end position="79"/>
    </location>
</feature>
<feature type="transmembrane region" description="Helical" evidence="8">
    <location>
        <begin position="186"/>
        <end position="206"/>
    </location>
</feature>
<comment type="similarity">
    <text evidence="2">Belongs to the auxin efflux carrier (TC 2.A.69) family.</text>
</comment>
<evidence type="ECO:0000256" key="4">
    <source>
        <dbReference type="ARBA" id="ARBA00022475"/>
    </source>
</evidence>
<evidence type="ECO:0000313" key="10">
    <source>
        <dbReference type="Proteomes" id="UP000288623"/>
    </source>
</evidence>
<dbReference type="PANTHER" id="PTHR36838:SF1">
    <property type="entry name" value="SLR1864 PROTEIN"/>
    <property type="match status" value="1"/>
</dbReference>